<evidence type="ECO:0000256" key="2">
    <source>
        <dbReference type="ARBA" id="ARBA00005752"/>
    </source>
</evidence>
<feature type="binding site" evidence="9">
    <location>
        <begin position="360"/>
        <end position="361"/>
    </location>
    <ligand>
        <name>ATP</name>
        <dbReference type="ChEBI" id="CHEBI:30616"/>
    </ligand>
</feature>
<dbReference type="PATRIC" id="fig|42253.5.peg.2608"/>
<keyword evidence="8" id="KW-0061">Asparagine biosynthesis</keyword>
<dbReference type="SUPFAM" id="SSF56235">
    <property type="entry name" value="N-terminal nucleophile aminohydrolases (Ntn hydrolases)"/>
    <property type="match status" value="1"/>
</dbReference>
<organism evidence="13 14">
    <name type="scientific">Nitrospira moscoviensis</name>
    <dbReference type="NCBI Taxonomy" id="42253"/>
    <lineage>
        <taxon>Bacteria</taxon>
        <taxon>Pseudomonadati</taxon>
        <taxon>Nitrospirota</taxon>
        <taxon>Nitrospiria</taxon>
        <taxon>Nitrospirales</taxon>
        <taxon>Nitrospiraceae</taxon>
        <taxon>Nitrospira</taxon>
    </lineage>
</organism>
<dbReference type="AlphaFoldDB" id="A0A0K2GDL7"/>
<dbReference type="InterPro" id="IPR017932">
    <property type="entry name" value="GATase_2_dom"/>
</dbReference>
<feature type="region of interest" description="Disordered" evidence="11">
    <location>
        <begin position="637"/>
        <end position="663"/>
    </location>
</feature>
<gene>
    <name evidence="13" type="ORF">NITMOv2_2637</name>
</gene>
<dbReference type="EC" id="6.3.5.4" evidence="3"/>
<dbReference type="GO" id="GO:0006529">
    <property type="term" value="P:asparagine biosynthetic process"/>
    <property type="evidence" value="ECO:0007669"/>
    <property type="project" value="UniProtKB-KW"/>
</dbReference>
<dbReference type="GO" id="GO:0005829">
    <property type="term" value="C:cytosol"/>
    <property type="evidence" value="ECO:0007669"/>
    <property type="project" value="TreeGrafter"/>
</dbReference>
<dbReference type="InterPro" id="IPR033738">
    <property type="entry name" value="AsnB_N"/>
</dbReference>
<dbReference type="SUPFAM" id="SSF52402">
    <property type="entry name" value="Adenine nucleotide alpha hydrolases-like"/>
    <property type="match status" value="1"/>
</dbReference>
<dbReference type="CDD" id="cd00712">
    <property type="entry name" value="AsnB"/>
    <property type="match status" value="1"/>
</dbReference>
<keyword evidence="14" id="KW-1185">Reference proteome</keyword>
<dbReference type="KEGG" id="nmv:NITMOv2_2637"/>
<dbReference type="InterPro" id="IPR014729">
    <property type="entry name" value="Rossmann-like_a/b/a_fold"/>
</dbReference>
<evidence type="ECO:0000259" key="12">
    <source>
        <dbReference type="PROSITE" id="PS51278"/>
    </source>
</evidence>
<dbReference type="Pfam" id="PF00733">
    <property type="entry name" value="Asn_synthase"/>
    <property type="match status" value="1"/>
</dbReference>
<keyword evidence="5 9" id="KW-0067">ATP-binding</keyword>
<dbReference type="GO" id="GO:0005524">
    <property type="term" value="F:ATP binding"/>
    <property type="evidence" value="ECO:0007669"/>
    <property type="project" value="UniProtKB-KW"/>
</dbReference>
<proteinExistence type="inferred from homology"/>
<keyword evidence="4 9" id="KW-0547">Nucleotide-binding</keyword>
<evidence type="ECO:0000256" key="11">
    <source>
        <dbReference type="SAM" id="MobiDB-lite"/>
    </source>
</evidence>
<comment type="catalytic activity">
    <reaction evidence="7">
        <text>L-aspartate + L-glutamine + ATP + H2O = L-asparagine + L-glutamate + AMP + diphosphate + H(+)</text>
        <dbReference type="Rhea" id="RHEA:12228"/>
        <dbReference type="ChEBI" id="CHEBI:15377"/>
        <dbReference type="ChEBI" id="CHEBI:15378"/>
        <dbReference type="ChEBI" id="CHEBI:29985"/>
        <dbReference type="ChEBI" id="CHEBI:29991"/>
        <dbReference type="ChEBI" id="CHEBI:30616"/>
        <dbReference type="ChEBI" id="CHEBI:33019"/>
        <dbReference type="ChEBI" id="CHEBI:58048"/>
        <dbReference type="ChEBI" id="CHEBI:58359"/>
        <dbReference type="ChEBI" id="CHEBI:456215"/>
        <dbReference type="EC" id="6.3.5.4"/>
    </reaction>
</comment>
<comment type="pathway">
    <text evidence="1">Amino-acid biosynthesis; L-asparagine biosynthesis; L-asparagine from L-aspartate (L-Gln route): step 1/1.</text>
</comment>
<reference evidence="13 14" key="1">
    <citation type="journal article" date="2015" name="Proc. Natl. Acad. Sci. U.S.A.">
        <title>Expanded metabolic versatility of ubiquitous nitrite-oxidizing bacteria from the genus Nitrospira.</title>
        <authorList>
            <person name="Koch H."/>
            <person name="Lucker S."/>
            <person name="Albertsen M."/>
            <person name="Kitzinger K."/>
            <person name="Herbold C."/>
            <person name="Spieck E."/>
            <person name="Nielsen P.H."/>
            <person name="Wagner M."/>
            <person name="Daims H."/>
        </authorList>
    </citation>
    <scope>NUCLEOTIDE SEQUENCE [LARGE SCALE GENOMIC DNA]</scope>
    <source>
        <strain evidence="13 14">NSP M-1</strain>
    </source>
</reference>
<evidence type="ECO:0000256" key="1">
    <source>
        <dbReference type="ARBA" id="ARBA00005187"/>
    </source>
</evidence>
<dbReference type="InterPro" id="IPR029055">
    <property type="entry name" value="Ntn_hydrolases_N"/>
</dbReference>
<protein>
    <recommendedName>
        <fullName evidence="3">asparagine synthase (glutamine-hydrolyzing)</fullName>
        <ecNumber evidence="3">6.3.5.4</ecNumber>
    </recommendedName>
</protein>
<dbReference type="GO" id="GO:0004066">
    <property type="term" value="F:asparagine synthase (glutamine-hydrolyzing) activity"/>
    <property type="evidence" value="ECO:0007669"/>
    <property type="project" value="UniProtKB-EC"/>
</dbReference>
<keyword evidence="6 8" id="KW-0315">Glutamine amidotransferase</keyword>
<sequence length="663" mass="74863">MCGIAGIVSLGEQPIYADELRAMCAAMVQRGPDDEGMYLGPGCGVAMRRLSIIDLETGHQPVCNEDGTVWVVLNGEIYNYRELRSELERRGHRFASATDTEVIVHLYEDRGDACVNELRGMFGFALWDERRRRVLLARDRLGIKPLYYGIAGGRLLFASELKAILQVPAVARRLDWPSLSHYLAYGTSPPERSIVEGIRKLEPAHRLTLEQGGEPAVERYWTLRFAPNRARSETDTAEELRSRLKEAVRYHQVSDVPVGAFLSGGVDSSAVVAAMAGTTTGRIQTFSIGWREQEYDELPYARLVARRFGTDHHELVLEPDAMDILDRLAWDLDEPFGDPSALPTYMVSKLAAQHVKVVLSGDGGDELFAGYDKYVVESRERITRLFPAALRRLLGSLGRRWPDGMRGKNSLRHFSLPDHERYLDASTLFTEDQQAGLLTADARAQIGPSAFARRRLERLATSTDHWLSRLQDLDLGHYLPLDILTKVDRMSMAHSLESRVPLLDHPFVEFAATIPAEWKLHRGRTKYIFVQALRGWLPDTVLDRPKQGFGVPLGRWFRGALRPLVRELLRSEAFRRRGLFEPAAIERLLARHEAGRPLDFHLWTLMSLELWCRTFLDAPARADRKVDAFPLAVVPAGGGRRPAERKRPTVRTAQPAARRKRAS</sequence>
<dbReference type="Proteomes" id="UP000069205">
    <property type="component" value="Chromosome"/>
</dbReference>
<dbReference type="RefSeq" id="WP_053380131.1">
    <property type="nucleotide sequence ID" value="NZ_CP011801.1"/>
</dbReference>
<dbReference type="Pfam" id="PF13537">
    <property type="entry name" value="GATase_7"/>
    <property type="match status" value="1"/>
</dbReference>
<dbReference type="NCBIfam" id="TIGR01536">
    <property type="entry name" value="asn_synth_AEB"/>
    <property type="match status" value="1"/>
</dbReference>
<evidence type="ECO:0000256" key="4">
    <source>
        <dbReference type="ARBA" id="ARBA00022741"/>
    </source>
</evidence>
<feature type="site" description="Important for beta-aspartyl-AMP intermediate formation" evidence="10">
    <location>
        <position position="362"/>
    </location>
</feature>
<feature type="domain" description="Glutamine amidotransferase type-2" evidence="12">
    <location>
        <begin position="2"/>
        <end position="212"/>
    </location>
</feature>
<comment type="similarity">
    <text evidence="2">Belongs to the asparagine synthetase family.</text>
</comment>
<evidence type="ECO:0000256" key="9">
    <source>
        <dbReference type="PIRSR" id="PIRSR001589-2"/>
    </source>
</evidence>
<dbReference type="CDD" id="cd01991">
    <property type="entry name" value="Asn_synthase_B_C"/>
    <property type="match status" value="1"/>
</dbReference>
<dbReference type="Gene3D" id="3.40.50.620">
    <property type="entry name" value="HUPs"/>
    <property type="match status" value="1"/>
</dbReference>
<dbReference type="PIRSF" id="PIRSF001589">
    <property type="entry name" value="Asn_synthetase_glu-h"/>
    <property type="match status" value="1"/>
</dbReference>
<feature type="binding site" evidence="9">
    <location>
        <position position="99"/>
    </location>
    <ligand>
        <name>L-glutamine</name>
        <dbReference type="ChEBI" id="CHEBI:58359"/>
    </ligand>
</feature>
<keyword evidence="8" id="KW-0028">Amino-acid biosynthesis</keyword>
<dbReference type="PROSITE" id="PS51278">
    <property type="entry name" value="GATASE_TYPE_2"/>
    <property type="match status" value="1"/>
</dbReference>
<evidence type="ECO:0000256" key="6">
    <source>
        <dbReference type="ARBA" id="ARBA00022962"/>
    </source>
</evidence>
<evidence type="ECO:0000313" key="13">
    <source>
        <dbReference type="EMBL" id="ALA59050.1"/>
    </source>
</evidence>
<name>A0A0K2GDL7_NITMO</name>
<evidence type="ECO:0000256" key="8">
    <source>
        <dbReference type="PIRSR" id="PIRSR001589-1"/>
    </source>
</evidence>
<dbReference type="STRING" id="42253.NITMOv2_2637"/>
<evidence type="ECO:0000256" key="5">
    <source>
        <dbReference type="ARBA" id="ARBA00022840"/>
    </source>
</evidence>
<dbReference type="InterPro" id="IPR006426">
    <property type="entry name" value="Asn_synth_AEB"/>
</dbReference>
<dbReference type="Gene3D" id="3.60.20.10">
    <property type="entry name" value="Glutamine Phosphoribosylpyrophosphate, subunit 1, domain 1"/>
    <property type="match status" value="1"/>
</dbReference>
<evidence type="ECO:0000313" key="14">
    <source>
        <dbReference type="Proteomes" id="UP000069205"/>
    </source>
</evidence>
<feature type="binding site" evidence="9">
    <location>
        <position position="288"/>
    </location>
    <ligand>
        <name>ATP</name>
        <dbReference type="ChEBI" id="CHEBI:30616"/>
    </ligand>
</feature>
<keyword evidence="13" id="KW-0436">Ligase</keyword>
<dbReference type="InterPro" id="IPR051786">
    <property type="entry name" value="ASN_synthetase/amidase"/>
</dbReference>
<feature type="active site" description="For GATase activity" evidence="8">
    <location>
        <position position="2"/>
    </location>
</feature>
<dbReference type="PANTHER" id="PTHR43284">
    <property type="entry name" value="ASPARAGINE SYNTHETASE (GLUTAMINE-HYDROLYZING)"/>
    <property type="match status" value="1"/>
</dbReference>
<evidence type="ECO:0000256" key="3">
    <source>
        <dbReference type="ARBA" id="ARBA00012737"/>
    </source>
</evidence>
<accession>A0A0K2GDL7</accession>
<dbReference type="PANTHER" id="PTHR43284:SF1">
    <property type="entry name" value="ASPARAGINE SYNTHETASE"/>
    <property type="match status" value="1"/>
</dbReference>
<dbReference type="InterPro" id="IPR001962">
    <property type="entry name" value="Asn_synthase"/>
</dbReference>
<evidence type="ECO:0000256" key="10">
    <source>
        <dbReference type="PIRSR" id="PIRSR001589-3"/>
    </source>
</evidence>
<dbReference type="EMBL" id="CP011801">
    <property type="protein sequence ID" value="ALA59050.1"/>
    <property type="molecule type" value="Genomic_DNA"/>
</dbReference>
<evidence type="ECO:0000256" key="7">
    <source>
        <dbReference type="ARBA" id="ARBA00048741"/>
    </source>
</evidence>